<dbReference type="SMART" id="SM00408">
    <property type="entry name" value="IGc2"/>
    <property type="match status" value="3"/>
</dbReference>
<dbReference type="Gene3D" id="2.60.40.10">
    <property type="entry name" value="Immunoglobulins"/>
    <property type="match status" value="5"/>
</dbReference>
<dbReference type="SMART" id="SM00409">
    <property type="entry name" value="IG"/>
    <property type="match status" value="4"/>
</dbReference>
<dbReference type="InterPro" id="IPR013106">
    <property type="entry name" value="Ig_V-set"/>
</dbReference>
<evidence type="ECO:0000313" key="3">
    <source>
        <dbReference type="Proteomes" id="UP000472265"/>
    </source>
</evidence>
<reference evidence="2" key="1">
    <citation type="submission" date="2021-04" db="EMBL/GenBank/DDBJ databases">
        <authorList>
            <consortium name="Wellcome Sanger Institute Data Sharing"/>
        </authorList>
    </citation>
    <scope>NUCLEOTIDE SEQUENCE [LARGE SCALE GENOMIC DNA]</scope>
</reference>
<dbReference type="PANTHER" id="PTHR46013">
    <property type="entry name" value="VASCULAR CELL ADHESION MOLECULE 1"/>
    <property type="match status" value="1"/>
</dbReference>
<dbReference type="GO" id="GO:0016020">
    <property type="term" value="C:membrane"/>
    <property type="evidence" value="ECO:0007669"/>
    <property type="project" value="InterPro"/>
</dbReference>
<feature type="domain" description="Ig-like" evidence="1">
    <location>
        <begin position="209"/>
        <end position="293"/>
    </location>
</feature>
<evidence type="ECO:0000313" key="2">
    <source>
        <dbReference type="Ensembl" id="ENSSAUP00010031441.1"/>
    </source>
</evidence>
<feature type="domain" description="Ig-like" evidence="1">
    <location>
        <begin position="389"/>
        <end position="467"/>
    </location>
</feature>
<organism evidence="2 3">
    <name type="scientific">Sparus aurata</name>
    <name type="common">Gilthead sea bream</name>
    <dbReference type="NCBI Taxonomy" id="8175"/>
    <lineage>
        <taxon>Eukaryota</taxon>
        <taxon>Metazoa</taxon>
        <taxon>Chordata</taxon>
        <taxon>Craniata</taxon>
        <taxon>Vertebrata</taxon>
        <taxon>Euteleostomi</taxon>
        <taxon>Actinopterygii</taxon>
        <taxon>Neopterygii</taxon>
        <taxon>Teleostei</taxon>
        <taxon>Neoteleostei</taxon>
        <taxon>Acanthomorphata</taxon>
        <taxon>Eupercaria</taxon>
        <taxon>Spariformes</taxon>
        <taxon>Sparidae</taxon>
        <taxon>Sparus</taxon>
    </lineage>
</organism>
<accession>A0A671W454</accession>
<dbReference type="PRINTS" id="PR01474">
    <property type="entry name" value="VCAM1"/>
</dbReference>
<sequence>MIQTLFYVSGVEYQTCNRVIYTDRSICAFKGSSVDISCTYSSYQTIRSKFWFSPERSHQWQSPSQPEDLSEDSQFAGRVQVLESERGRSTLRITDLTESDSAQYHFRFTTGSFEWRSSLPGTTLTVTALQVQVTRITVHQSDTEAELKCHSSCSPAGRLSYVWFKNGQKVTGVETSSFKGRVYPGDIISCALKGHENYGSPPVYAPKLPSVSVSPSAEIVEGSSVTLTCSSDANPAAKYTWYMKNGDPDLQPLSKEPQLVFSFIQSSDSGEYYCTAENELGRRTSDYISIDVTYAPKLPSVSVSPSAEIVEGSSVTLTCSSDANPAANYSWYKKNGDPDLQPLSKDPQLVFSSIQSSDCGEYYCTAENELGRRTSEYIYINVTYAPKLPSVSVSPSAEIVEGSSVTLTCSSDANPAANYTWYKENEDSPKASGQIFTITDFRAEHSGNYSCEAQNRRGRNETTVHLTVAGELLIPQDDIFLF</sequence>
<dbReference type="PANTHER" id="PTHR46013:SF4">
    <property type="entry name" value="B-CELL RECEPTOR CD22-RELATED"/>
    <property type="match status" value="1"/>
</dbReference>
<dbReference type="AlphaFoldDB" id="A0A671W454"/>
<dbReference type="CDD" id="cd00096">
    <property type="entry name" value="Ig"/>
    <property type="match status" value="3"/>
</dbReference>
<dbReference type="Pfam" id="PF13895">
    <property type="entry name" value="Ig_2"/>
    <property type="match status" value="2"/>
</dbReference>
<reference evidence="2" key="2">
    <citation type="submission" date="2025-08" db="UniProtKB">
        <authorList>
            <consortium name="Ensembl"/>
        </authorList>
    </citation>
    <scope>IDENTIFICATION</scope>
</reference>
<reference evidence="2" key="3">
    <citation type="submission" date="2025-09" db="UniProtKB">
        <authorList>
            <consortium name="Ensembl"/>
        </authorList>
    </citation>
    <scope>IDENTIFICATION</scope>
</reference>
<dbReference type="InParanoid" id="A0A671W454"/>
<dbReference type="Pfam" id="PF13927">
    <property type="entry name" value="Ig_3"/>
    <property type="match status" value="1"/>
</dbReference>
<dbReference type="Ensembl" id="ENSSAUT00010033140.1">
    <property type="protein sequence ID" value="ENSSAUP00010031441.1"/>
    <property type="gene ID" value="ENSSAUG00010013428.1"/>
</dbReference>
<dbReference type="GeneTree" id="ENSGT01010000222294"/>
<evidence type="ECO:0000259" key="1">
    <source>
        <dbReference type="PROSITE" id="PS50835"/>
    </source>
</evidence>
<keyword evidence="3" id="KW-1185">Reference proteome</keyword>
<dbReference type="PROSITE" id="PS50835">
    <property type="entry name" value="IG_LIKE"/>
    <property type="match status" value="4"/>
</dbReference>
<dbReference type="InterPro" id="IPR003599">
    <property type="entry name" value="Ig_sub"/>
</dbReference>
<dbReference type="FunCoup" id="A0A671W454">
    <property type="interactions" value="732"/>
</dbReference>
<dbReference type="SUPFAM" id="SSF48726">
    <property type="entry name" value="Immunoglobulin"/>
    <property type="match status" value="4"/>
</dbReference>
<dbReference type="InterPro" id="IPR003598">
    <property type="entry name" value="Ig_sub2"/>
</dbReference>
<protein>
    <recommendedName>
        <fullName evidence="1">Ig-like domain-containing protein</fullName>
    </recommendedName>
</protein>
<proteinExistence type="predicted"/>
<name>A0A671W454_SPAAU</name>
<feature type="domain" description="Ig-like" evidence="1">
    <location>
        <begin position="30"/>
        <end position="127"/>
    </location>
</feature>
<dbReference type="Pfam" id="PF07686">
    <property type="entry name" value="V-set"/>
    <property type="match status" value="1"/>
</dbReference>
<dbReference type="InterPro" id="IPR003989">
    <property type="entry name" value="VCAM-1"/>
</dbReference>
<dbReference type="InterPro" id="IPR007110">
    <property type="entry name" value="Ig-like_dom"/>
</dbReference>
<dbReference type="InterPro" id="IPR013783">
    <property type="entry name" value="Ig-like_fold"/>
</dbReference>
<feature type="domain" description="Ig-like" evidence="1">
    <location>
        <begin position="299"/>
        <end position="383"/>
    </location>
</feature>
<dbReference type="GO" id="GO:0098609">
    <property type="term" value="P:cell-cell adhesion"/>
    <property type="evidence" value="ECO:0007669"/>
    <property type="project" value="InterPro"/>
</dbReference>
<dbReference type="CDD" id="cd00099">
    <property type="entry name" value="IgV"/>
    <property type="match status" value="1"/>
</dbReference>
<dbReference type="InterPro" id="IPR036179">
    <property type="entry name" value="Ig-like_dom_sf"/>
</dbReference>
<dbReference type="Proteomes" id="UP000472265">
    <property type="component" value="Chromosome 1"/>
</dbReference>